<dbReference type="Pfam" id="PF01522">
    <property type="entry name" value="Polysacc_deac_1"/>
    <property type="match status" value="1"/>
</dbReference>
<dbReference type="AlphaFoldDB" id="A0A1E5L4P8"/>
<dbReference type="OrthoDB" id="258610at2"/>
<accession>A0A1E5L4P8</accession>
<dbReference type="SUPFAM" id="SSF88713">
    <property type="entry name" value="Glycoside hydrolase/deacetylase"/>
    <property type="match status" value="1"/>
</dbReference>
<proteinExistence type="predicted"/>
<dbReference type="InterPro" id="IPR002509">
    <property type="entry name" value="NODB_dom"/>
</dbReference>
<dbReference type="PANTHER" id="PTHR10587">
    <property type="entry name" value="GLYCOSYL TRANSFERASE-RELATED"/>
    <property type="match status" value="1"/>
</dbReference>
<feature type="domain" description="NodB homology" evidence="1">
    <location>
        <begin position="21"/>
        <end position="196"/>
    </location>
</feature>
<dbReference type="CDD" id="cd10917">
    <property type="entry name" value="CE4_NodB_like_6s_7s"/>
    <property type="match status" value="1"/>
</dbReference>
<dbReference type="EMBL" id="MJAT01000035">
    <property type="protein sequence ID" value="OEH85038.1"/>
    <property type="molecule type" value="Genomic_DNA"/>
</dbReference>
<dbReference type="PROSITE" id="PS51677">
    <property type="entry name" value="NODB"/>
    <property type="match status" value="1"/>
</dbReference>
<keyword evidence="3" id="KW-1185">Reference proteome</keyword>
<reference evidence="2 3" key="1">
    <citation type="submission" date="2016-09" db="EMBL/GenBank/DDBJ databases">
        <title>Desulfuribacillus arsenicus sp. nov., an obligately anaerobic, dissimilatory arsenic- and antimonate-reducing bacterium isolated from anoxic sediments.</title>
        <authorList>
            <person name="Abin C.A."/>
            <person name="Hollibaugh J.T."/>
        </authorList>
    </citation>
    <scope>NUCLEOTIDE SEQUENCE [LARGE SCALE GENOMIC DNA]</scope>
    <source>
        <strain evidence="2 3">MLFW-2</strain>
    </source>
</reference>
<dbReference type="GO" id="GO:0005975">
    <property type="term" value="P:carbohydrate metabolic process"/>
    <property type="evidence" value="ECO:0007669"/>
    <property type="project" value="InterPro"/>
</dbReference>
<dbReference type="GO" id="GO:0016810">
    <property type="term" value="F:hydrolase activity, acting on carbon-nitrogen (but not peptide) bonds"/>
    <property type="evidence" value="ECO:0007669"/>
    <property type="project" value="InterPro"/>
</dbReference>
<comment type="caution">
    <text evidence="2">The sequence shown here is derived from an EMBL/GenBank/DDBJ whole genome shotgun (WGS) entry which is preliminary data.</text>
</comment>
<dbReference type="STRING" id="1390249.BHU72_07365"/>
<dbReference type="Proteomes" id="UP000095255">
    <property type="component" value="Unassembled WGS sequence"/>
</dbReference>
<dbReference type="InterPro" id="IPR011330">
    <property type="entry name" value="Glyco_hydro/deAcase_b/a-brl"/>
</dbReference>
<dbReference type="InterPro" id="IPR050248">
    <property type="entry name" value="Polysacc_deacetylase_ArnD"/>
</dbReference>
<protein>
    <submittedName>
        <fullName evidence="2">Polysaccharide deacetylase</fullName>
    </submittedName>
</protein>
<sequence length="198" mass="23503">MYDPSDSRWIKNCIQIMPVSKHVLLTFDDGPSRQLIPILNILKEKRVRAMFFWNTKLLYKERPWQRVIREGHIIATHCHSHKKLDNLTKEQQYKQIKTSITILEDITRIKVKYFRPPYGRFNEDTMVILRDLNVLPVMWDISSCDWINKEAPENIICNVISHISDGSIILLHELKQTVTILPRLIDEIRKQGFHFTLL</sequence>
<gene>
    <name evidence="2" type="ORF">BHU72_07365</name>
</gene>
<evidence type="ECO:0000313" key="2">
    <source>
        <dbReference type="EMBL" id="OEH85038.1"/>
    </source>
</evidence>
<dbReference type="Gene3D" id="3.20.20.370">
    <property type="entry name" value="Glycoside hydrolase/deacetylase"/>
    <property type="match status" value="1"/>
</dbReference>
<evidence type="ECO:0000259" key="1">
    <source>
        <dbReference type="PROSITE" id="PS51677"/>
    </source>
</evidence>
<organism evidence="2 3">
    <name type="scientific">Desulfuribacillus stibiiarsenatis</name>
    <dbReference type="NCBI Taxonomy" id="1390249"/>
    <lineage>
        <taxon>Bacteria</taxon>
        <taxon>Bacillati</taxon>
        <taxon>Bacillota</taxon>
        <taxon>Desulfuribacillia</taxon>
        <taxon>Desulfuribacillales</taxon>
        <taxon>Desulfuribacillaceae</taxon>
        <taxon>Desulfuribacillus</taxon>
    </lineage>
</organism>
<name>A0A1E5L4P8_9FIRM</name>
<evidence type="ECO:0000313" key="3">
    <source>
        <dbReference type="Proteomes" id="UP000095255"/>
    </source>
</evidence>